<evidence type="ECO:0000256" key="3">
    <source>
        <dbReference type="SAM" id="MobiDB-lite"/>
    </source>
</evidence>
<reference evidence="6 7" key="1">
    <citation type="journal article" date="2011" name="J. Bacteriol.">
        <title>Complete genome sequence and updated annotation of Desulfovibrio alaskensis G20.</title>
        <authorList>
            <person name="Hauser L.J."/>
            <person name="Land M.L."/>
            <person name="Brown S.D."/>
            <person name="Larimer F."/>
            <person name="Keller K.L."/>
            <person name="Rapp-Giles B.J."/>
            <person name="Price M.N."/>
            <person name="Lin M."/>
            <person name="Bruce D.C."/>
            <person name="Detter J.C."/>
            <person name="Tapia R."/>
            <person name="Han C.S."/>
            <person name="Goodwin L.A."/>
            <person name="Cheng J.F."/>
            <person name="Pitluck S."/>
            <person name="Copeland A."/>
            <person name="Lucas S."/>
            <person name="Nolan M."/>
            <person name="Lapidus A.L."/>
            <person name="Palumbo A.V."/>
            <person name="Wall J.D."/>
        </authorList>
    </citation>
    <scope>NUCLEOTIDE SEQUENCE [LARGE SCALE GENOMIC DNA]</scope>
    <source>
        <strain evidence="7">ATCC BAA 1058 / DSM 17464 / G20</strain>
    </source>
</reference>
<evidence type="ECO:0000313" key="7">
    <source>
        <dbReference type="Proteomes" id="UP000002710"/>
    </source>
</evidence>
<dbReference type="Pfam" id="PF25954">
    <property type="entry name" value="Beta-barrel_RND_2"/>
    <property type="match status" value="1"/>
</dbReference>
<dbReference type="SUPFAM" id="SSF111369">
    <property type="entry name" value="HlyD-like secretion proteins"/>
    <property type="match status" value="1"/>
</dbReference>
<dbReference type="InterPro" id="IPR006143">
    <property type="entry name" value="RND_pump_MFP"/>
</dbReference>
<dbReference type="HOGENOM" id="CLU_018816_1_4_7"/>
<dbReference type="InterPro" id="IPR058792">
    <property type="entry name" value="Beta-barrel_RND_2"/>
</dbReference>
<dbReference type="Pfam" id="PF25967">
    <property type="entry name" value="RND-MFP_C"/>
    <property type="match status" value="1"/>
</dbReference>
<evidence type="ECO:0000313" key="6">
    <source>
        <dbReference type="EMBL" id="ABB37350.1"/>
    </source>
</evidence>
<protein>
    <submittedName>
        <fullName evidence="6">Efflux transporter, RND family, MFP subunit</fullName>
    </submittedName>
</protein>
<feature type="domain" description="Multidrug resistance protein MdtA-like C-terminal permuted SH3" evidence="5">
    <location>
        <begin position="327"/>
        <end position="381"/>
    </location>
</feature>
<dbReference type="GO" id="GO:1990281">
    <property type="term" value="C:efflux pump complex"/>
    <property type="evidence" value="ECO:0007669"/>
    <property type="project" value="TreeGrafter"/>
</dbReference>
<evidence type="ECO:0000259" key="5">
    <source>
        <dbReference type="Pfam" id="PF25967"/>
    </source>
</evidence>
<feature type="domain" description="CusB-like beta-barrel" evidence="4">
    <location>
        <begin position="250"/>
        <end position="318"/>
    </location>
</feature>
<keyword evidence="7" id="KW-1185">Reference proteome</keyword>
<proteinExistence type="inferred from homology"/>
<feature type="region of interest" description="Disordered" evidence="3">
    <location>
        <begin position="383"/>
        <end position="407"/>
    </location>
</feature>
<comment type="similarity">
    <text evidence="1">Belongs to the membrane fusion protein (MFP) (TC 8.A.1) family.</text>
</comment>
<dbReference type="RefSeq" id="WP_011366665.1">
    <property type="nucleotide sequence ID" value="NC_007519.1"/>
</dbReference>
<feature type="coiled-coil region" evidence="2">
    <location>
        <begin position="153"/>
        <end position="208"/>
    </location>
</feature>
<dbReference type="GO" id="GO:0015562">
    <property type="term" value="F:efflux transmembrane transporter activity"/>
    <property type="evidence" value="ECO:0007669"/>
    <property type="project" value="TreeGrafter"/>
</dbReference>
<evidence type="ECO:0000256" key="2">
    <source>
        <dbReference type="SAM" id="Coils"/>
    </source>
</evidence>
<dbReference type="Proteomes" id="UP000002710">
    <property type="component" value="Chromosome"/>
</dbReference>
<dbReference type="PANTHER" id="PTHR30469:SF38">
    <property type="entry name" value="HLYD FAMILY SECRETION PROTEIN"/>
    <property type="match status" value="1"/>
</dbReference>
<organism evidence="6 7">
    <name type="scientific">Oleidesulfovibrio alaskensis (strain ATCC BAA-1058 / DSM 17464 / G20)</name>
    <name type="common">Desulfovibrio alaskensis</name>
    <dbReference type="NCBI Taxonomy" id="207559"/>
    <lineage>
        <taxon>Bacteria</taxon>
        <taxon>Pseudomonadati</taxon>
        <taxon>Thermodesulfobacteriota</taxon>
        <taxon>Desulfovibrionia</taxon>
        <taxon>Desulfovibrionales</taxon>
        <taxon>Desulfovibrionaceae</taxon>
        <taxon>Oleidesulfovibrio</taxon>
    </lineage>
</organism>
<evidence type="ECO:0000256" key="1">
    <source>
        <dbReference type="ARBA" id="ARBA00009477"/>
    </source>
</evidence>
<sequence>MRTRTLLTAAAGIAVLAVIFMWSANMLNTQRISPEDTFSSPRLPAGNITVNTITAAAVPVTDTAEATGTVRPRTETRVEAQVTAKILRMAVTTGDVVKKGDVLVELDARELVSRRDQAGQALISSRAALGQARQSVAEARAAFDKTRNQYRRIKALFSERAVAQRELDQAEADYLQAEAALGSARGGLSGAESAVQQAQKRLEEAEIALGYATITALEDGEIVRREAEAGDLAFPGKPLLVVQAGGALRLEAQVREGLIGRVRPGVRLQVNISALGTDTLDGVVEEVVPSADPRTRTFLVKVGLPPAPGLYPGMYGTLLIPLDAQTAVLVPAAAVHRVGQLETVSILSDEGIPHTVHVKTGRHFGQQVEILSGLSGGETLVLPAGGAQTPPERTPQEAAAGDSHAAA</sequence>
<dbReference type="eggNOG" id="COG0845">
    <property type="taxonomic scope" value="Bacteria"/>
</dbReference>
<dbReference type="Gene3D" id="2.40.420.20">
    <property type="match status" value="1"/>
</dbReference>
<dbReference type="Gene3D" id="2.40.50.100">
    <property type="match status" value="1"/>
</dbReference>
<keyword evidence="2" id="KW-0175">Coiled coil</keyword>
<dbReference type="EMBL" id="CP000112">
    <property type="protein sequence ID" value="ABB37350.1"/>
    <property type="molecule type" value="Genomic_DNA"/>
</dbReference>
<dbReference type="Gene3D" id="2.40.30.170">
    <property type="match status" value="1"/>
</dbReference>
<dbReference type="PANTHER" id="PTHR30469">
    <property type="entry name" value="MULTIDRUG RESISTANCE PROTEIN MDTA"/>
    <property type="match status" value="1"/>
</dbReference>
<dbReference type="Gene3D" id="1.10.287.470">
    <property type="entry name" value="Helix hairpin bin"/>
    <property type="match status" value="1"/>
</dbReference>
<dbReference type="KEGG" id="dde:Dde_0549"/>
<accession>Q315P6</accession>
<dbReference type="STRING" id="207559.Dde_0549"/>
<dbReference type="NCBIfam" id="TIGR01730">
    <property type="entry name" value="RND_mfp"/>
    <property type="match status" value="1"/>
</dbReference>
<dbReference type="InterPro" id="IPR058627">
    <property type="entry name" value="MdtA-like_C"/>
</dbReference>
<name>Q315P6_OLEA2</name>
<evidence type="ECO:0000259" key="4">
    <source>
        <dbReference type="Pfam" id="PF25954"/>
    </source>
</evidence>
<gene>
    <name evidence="6" type="ordered locus">Dde_0549</name>
</gene>
<dbReference type="AlphaFoldDB" id="Q315P6"/>